<evidence type="ECO:0000313" key="3">
    <source>
        <dbReference type="Proteomes" id="UP000694892"/>
    </source>
</evidence>
<keyword evidence="1" id="KW-0472">Membrane</keyword>
<dbReference type="Proteomes" id="UP000694892">
    <property type="component" value="Chromosome 3L"/>
</dbReference>
<evidence type="ECO:0000256" key="1">
    <source>
        <dbReference type="SAM" id="Phobius"/>
    </source>
</evidence>
<accession>A0A974DDF6</accession>
<name>A0A974DDF6_XENLA</name>
<protein>
    <submittedName>
        <fullName evidence="2">Uncharacterized protein</fullName>
    </submittedName>
</protein>
<organism evidence="2 3">
    <name type="scientific">Xenopus laevis</name>
    <name type="common">African clawed frog</name>
    <dbReference type="NCBI Taxonomy" id="8355"/>
    <lineage>
        <taxon>Eukaryota</taxon>
        <taxon>Metazoa</taxon>
        <taxon>Chordata</taxon>
        <taxon>Craniata</taxon>
        <taxon>Vertebrata</taxon>
        <taxon>Euteleostomi</taxon>
        <taxon>Amphibia</taxon>
        <taxon>Batrachia</taxon>
        <taxon>Anura</taxon>
        <taxon>Pipoidea</taxon>
        <taxon>Pipidae</taxon>
        <taxon>Xenopodinae</taxon>
        <taxon>Xenopus</taxon>
        <taxon>Xenopus</taxon>
    </lineage>
</organism>
<proteinExistence type="predicted"/>
<dbReference type="PROSITE" id="PS51257">
    <property type="entry name" value="PROKAR_LIPOPROTEIN"/>
    <property type="match status" value="1"/>
</dbReference>
<keyword evidence="1" id="KW-0812">Transmembrane</keyword>
<dbReference type="AlphaFoldDB" id="A0A974DDF6"/>
<dbReference type="EMBL" id="CM004470">
    <property type="protein sequence ID" value="OCT88557.1"/>
    <property type="molecule type" value="Genomic_DNA"/>
</dbReference>
<evidence type="ECO:0000313" key="2">
    <source>
        <dbReference type="EMBL" id="OCT88557.1"/>
    </source>
</evidence>
<gene>
    <name evidence="2" type="ORF">XELAEV_18017186mg</name>
</gene>
<reference evidence="3" key="1">
    <citation type="journal article" date="2016" name="Nature">
        <title>Genome evolution in the allotetraploid frog Xenopus laevis.</title>
        <authorList>
            <person name="Session A.M."/>
            <person name="Uno Y."/>
            <person name="Kwon T."/>
            <person name="Chapman J.A."/>
            <person name="Toyoda A."/>
            <person name="Takahashi S."/>
            <person name="Fukui A."/>
            <person name="Hikosaka A."/>
            <person name="Suzuki A."/>
            <person name="Kondo M."/>
            <person name="van Heeringen S.J."/>
            <person name="Quigley I."/>
            <person name="Heinz S."/>
            <person name="Ogino H."/>
            <person name="Ochi H."/>
            <person name="Hellsten U."/>
            <person name="Lyons J.B."/>
            <person name="Simakov O."/>
            <person name="Putnam N."/>
            <person name="Stites J."/>
            <person name="Kuroki Y."/>
            <person name="Tanaka T."/>
            <person name="Michiue T."/>
            <person name="Watanabe M."/>
            <person name="Bogdanovic O."/>
            <person name="Lister R."/>
            <person name="Georgiou G."/>
            <person name="Paranjpe S.S."/>
            <person name="van Kruijsbergen I."/>
            <person name="Shu S."/>
            <person name="Carlson J."/>
            <person name="Kinoshita T."/>
            <person name="Ohta Y."/>
            <person name="Mawaribuchi S."/>
            <person name="Jenkins J."/>
            <person name="Grimwood J."/>
            <person name="Schmutz J."/>
            <person name="Mitros T."/>
            <person name="Mozaffari S.V."/>
            <person name="Suzuki Y."/>
            <person name="Haramoto Y."/>
            <person name="Yamamoto T.S."/>
            <person name="Takagi C."/>
            <person name="Heald R."/>
            <person name="Miller K."/>
            <person name="Haudenschild C."/>
            <person name="Kitzman J."/>
            <person name="Nakayama T."/>
            <person name="Izutsu Y."/>
            <person name="Robert J."/>
            <person name="Fortriede J."/>
            <person name="Burns K."/>
            <person name="Lotay V."/>
            <person name="Karimi K."/>
            <person name="Yasuoka Y."/>
            <person name="Dichmann D.S."/>
            <person name="Flajnik M.F."/>
            <person name="Houston D.W."/>
            <person name="Shendure J."/>
            <person name="DuPasquier L."/>
            <person name="Vize P.D."/>
            <person name="Zorn A.M."/>
            <person name="Ito M."/>
            <person name="Marcotte E.M."/>
            <person name="Wallingford J.B."/>
            <person name="Ito Y."/>
            <person name="Asashima M."/>
            <person name="Ueno N."/>
            <person name="Matsuda Y."/>
            <person name="Veenstra G.J."/>
            <person name="Fujiyama A."/>
            <person name="Harland R.M."/>
            <person name="Taira M."/>
            <person name="Rokhsar D.S."/>
        </authorList>
    </citation>
    <scope>NUCLEOTIDE SEQUENCE [LARGE SCALE GENOMIC DNA]</scope>
    <source>
        <strain evidence="3">J</strain>
    </source>
</reference>
<keyword evidence="1" id="KW-1133">Transmembrane helix</keyword>
<sequence>MSRLVCSHGSSIFNVLLPHAHGGSSFVLVLACSHGGSSFISLFACAHGSSSFVFVLACTPALFWCWRALMELQLYFTVGAETRPTTNLLFGATSLPELPPAG</sequence>
<feature type="transmembrane region" description="Helical" evidence="1">
    <location>
        <begin position="38"/>
        <end position="66"/>
    </location>
</feature>